<evidence type="ECO:0000256" key="6">
    <source>
        <dbReference type="ARBA" id="ARBA00022723"/>
    </source>
</evidence>
<protein>
    <recommendedName>
        <fullName evidence="5 10">Phosphoglycolate phosphatase</fullName>
        <shortName evidence="10">PGP</shortName>
        <shortName evidence="10">PGPase</shortName>
        <ecNumber evidence="5 10">3.1.3.18</ecNumber>
    </recommendedName>
</protein>
<dbReference type="NCBIfam" id="TIGR01549">
    <property type="entry name" value="HAD-SF-IA-v1"/>
    <property type="match status" value="1"/>
</dbReference>
<dbReference type="Proteomes" id="UP001056291">
    <property type="component" value="Chromosome"/>
</dbReference>
<dbReference type="EC" id="3.1.3.18" evidence="5 10"/>
<comment type="catalytic activity">
    <reaction evidence="1 10">
        <text>2-phosphoglycolate + H2O = glycolate + phosphate</text>
        <dbReference type="Rhea" id="RHEA:14369"/>
        <dbReference type="ChEBI" id="CHEBI:15377"/>
        <dbReference type="ChEBI" id="CHEBI:29805"/>
        <dbReference type="ChEBI" id="CHEBI:43474"/>
        <dbReference type="ChEBI" id="CHEBI:58033"/>
        <dbReference type="EC" id="3.1.3.18"/>
    </reaction>
</comment>
<dbReference type="InterPro" id="IPR036412">
    <property type="entry name" value="HAD-like_sf"/>
</dbReference>
<dbReference type="Pfam" id="PF13419">
    <property type="entry name" value="HAD_2"/>
    <property type="match status" value="1"/>
</dbReference>
<organism evidence="11 12">
    <name type="scientific">Sneathiella marina</name>
    <dbReference type="NCBI Taxonomy" id="2950108"/>
    <lineage>
        <taxon>Bacteria</taxon>
        <taxon>Pseudomonadati</taxon>
        <taxon>Pseudomonadota</taxon>
        <taxon>Alphaproteobacteria</taxon>
        <taxon>Sneathiellales</taxon>
        <taxon>Sneathiellaceae</taxon>
        <taxon>Sneathiella</taxon>
    </lineage>
</organism>
<evidence type="ECO:0000313" key="12">
    <source>
        <dbReference type="Proteomes" id="UP001056291"/>
    </source>
</evidence>
<comment type="function">
    <text evidence="10">Specifically catalyzes the dephosphorylation of 2-phosphoglycolate. Is involved in the dissimilation of the intracellular 2-phosphoglycolate formed during the DNA repair of 3'-phosphoglycolate ends, a major class of DNA lesions induced by oxidative stress.</text>
</comment>
<sequence length="223" mass="24368">MQDLYVLFDLDGTLVDSAPDLHGALNHSLTRAGRDLIDIAQVRHMVGQGARVLLERGLTATGGMPSAEIFEELVEEFFDYYEDHLIDHSVPYEGVVTSLELFKKAGVTMGVCTNKPMRFAVPLLQQMGLSKFFTATTGGDSFEVRKPDAGHINGTLEEMNFTKGTALMVGDSDSDISAARNAGIPSIAVTFGYTEIPVSDLNPTHIIDHFDELYPLVTKITRS</sequence>
<evidence type="ECO:0000256" key="5">
    <source>
        <dbReference type="ARBA" id="ARBA00013078"/>
    </source>
</evidence>
<dbReference type="PANTHER" id="PTHR43434">
    <property type="entry name" value="PHOSPHOGLYCOLATE PHOSPHATASE"/>
    <property type="match status" value="1"/>
</dbReference>
<dbReference type="InterPro" id="IPR023198">
    <property type="entry name" value="PGP-like_dom2"/>
</dbReference>
<dbReference type="Gene3D" id="3.40.50.1000">
    <property type="entry name" value="HAD superfamily/HAD-like"/>
    <property type="match status" value="1"/>
</dbReference>
<keyword evidence="6 10" id="KW-0479">Metal-binding</keyword>
<evidence type="ECO:0000313" key="11">
    <source>
        <dbReference type="EMBL" id="USG63231.1"/>
    </source>
</evidence>
<evidence type="ECO:0000256" key="3">
    <source>
        <dbReference type="ARBA" id="ARBA00004818"/>
    </source>
</evidence>
<dbReference type="SFLD" id="SFLDS00003">
    <property type="entry name" value="Haloacid_Dehalogenase"/>
    <property type="match status" value="1"/>
</dbReference>
<evidence type="ECO:0000256" key="1">
    <source>
        <dbReference type="ARBA" id="ARBA00000830"/>
    </source>
</evidence>
<evidence type="ECO:0000256" key="7">
    <source>
        <dbReference type="ARBA" id="ARBA00022801"/>
    </source>
</evidence>
<evidence type="ECO:0000256" key="2">
    <source>
        <dbReference type="ARBA" id="ARBA00001946"/>
    </source>
</evidence>
<dbReference type="InterPro" id="IPR050155">
    <property type="entry name" value="HAD-like_hydrolase_sf"/>
</dbReference>
<dbReference type="SFLD" id="SFLDG01129">
    <property type="entry name" value="C1.5:_HAD__Beta-PGM__Phosphata"/>
    <property type="match status" value="1"/>
</dbReference>
<evidence type="ECO:0000256" key="10">
    <source>
        <dbReference type="HAMAP-Rule" id="MF_00495"/>
    </source>
</evidence>
<feature type="binding site" evidence="10">
    <location>
        <position position="11"/>
    </location>
    <ligand>
        <name>Mg(2+)</name>
        <dbReference type="ChEBI" id="CHEBI:18420"/>
    </ligand>
</feature>
<dbReference type="InterPro" id="IPR041492">
    <property type="entry name" value="HAD_2"/>
</dbReference>
<dbReference type="SUPFAM" id="SSF56784">
    <property type="entry name" value="HAD-like"/>
    <property type="match status" value="1"/>
</dbReference>
<keyword evidence="12" id="KW-1185">Reference proteome</keyword>
<proteinExistence type="inferred from homology"/>
<dbReference type="SFLD" id="SFLDG01135">
    <property type="entry name" value="C1.5.6:_HAD__Beta-PGM__Phospha"/>
    <property type="match status" value="1"/>
</dbReference>
<dbReference type="InterPro" id="IPR023214">
    <property type="entry name" value="HAD_sf"/>
</dbReference>
<name>A0ABY4W7R3_9PROT</name>
<accession>A0ABY4W7R3</accession>
<keyword evidence="8 10" id="KW-0460">Magnesium</keyword>
<evidence type="ECO:0000256" key="8">
    <source>
        <dbReference type="ARBA" id="ARBA00022842"/>
    </source>
</evidence>
<dbReference type="Gene3D" id="1.10.150.240">
    <property type="entry name" value="Putative phosphatase, domain 2"/>
    <property type="match status" value="1"/>
</dbReference>
<dbReference type="HAMAP" id="MF_00495">
    <property type="entry name" value="GPH_hydrolase_bact"/>
    <property type="match status" value="1"/>
</dbReference>
<feature type="binding site" evidence="10">
    <location>
        <position position="171"/>
    </location>
    <ligand>
        <name>Mg(2+)</name>
        <dbReference type="ChEBI" id="CHEBI:18420"/>
    </ligand>
</feature>
<reference evidence="11" key="1">
    <citation type="submission" date="2022-06" db="EMBL/GenBank/DDBJ databases">
        <title>Sneathiella actinostolidae sp. nov., isolated from a sea anemonein the Western Pacific Ocean.</title>
        <authorList>
            <person name="Wei M.J."/>
        </authorList>
    </citation>
    <scope>NUCLEOTIDE SEQUENCE</scope>
    <source>
        <strain evidence="11">PHK-P5</strain>
    </source>
</reference>
<gene>
    <name evidence="11" type="primary">gph</name>
    <name evidence="11" type="ORF">NBZ79_09615</name>
</gene>
<dbReference type="NCBIfam" id="TIGR01449">
    <property type="entry name" value="PGP_bact"/>
    <property type="match status" value="1"/>
</dbReference>
<keyword evidence="9 10" id="KW-0119">Carbohydrate metabolism</keyword>
<dbReference type="RefSeq" id="WP_251937980.1">
    <property type="nucleotide sequence ID" value="NZ_CP098747.1"/>
</dbReference>
<comment type="pathway">
    <text evidence="3 10">Organic acid metabolism; glycolate biosynthesis; glycolate from 2-phosphoglycolate: step 1/1.</text>
</comment>
<dbReference type="InterPro" id="IPR037512">
    <property type="entry name" value="PGPase_prok"/>
</dbReference>
<dbReference type="InterPro" id="IPR006439">
    <property type="entry name" value="HAD-SF_hydro_IA"/>
</dbReference>
<evidence type="ECO:0000256" key="4">
    <source>
        <dbReference type="ARBA" id="ARBA00006171"/>
    </source>
</evidence>
<comment type="cofactor">
    <cofactor evidence="2 10">
        <name>Mg(2+)</name>
        <dbReference type="ChEBI" id="CHEBI:18420"/>
    </cofactor>
</comment>
<feature type="binding site" evidence="10">
    <location>
        <position position="9"/>
    </location>
    <ligand>
        <name>Mg(2+)</name>
        <dbReference type="ChEBI" id="CHEBI:18420"/>
    </ligand>
</feature>
<dbReference type="EMBL" id="CP098747">
    <property type="protein sequence ID" value="USG63231.1"/>
    <property type="molecule type" value="Genomic_DNA"/>
</dbReference>
<dbReference type="GO" id="GO:0008967">
    <property type="term" value="F:phosphoglycolate phosphatase activity"/>
    <property type="evidence" value="ECO:0007669"/>
    <property type="project" value="UniProtKB-EC"/>
</dbReference>
<feature type="active site" description="Nucleophile" evidence="10">
    <location>
        <position position="9"/>
    </location>
</feature>
<keyword evidence="7 10" id="KW-0378">Hydrolase</keyword>
<dbReference type="PANTHER" id="PTHR43434:SF1">
    <property type="entry name" value="PHOSPHOGLYCOLATE PHOSPHATASE"/>
    <property type="match status" value="1"/>
</dbReference>
<evidence type="ECO:0000256" key="9">
    <source>
        <dbReference type="ARBA" id="ARBA00023277"/>
    </source>
</evidence>
<comment type="similarity">
    <text evidence="4 10">Belongs to the HAD-like hydrolase superfamily. CbbY/CbbZ/Gph/YieH family.</text>
</comment>